<reference evidence="13" key="1">
    <citation type="journal article" date="2013" name="Stand. Genomic Sci.">
        <title>Complete genome sequence of the halophilic bacterium Spirochaeta africana type strain (Z-7692(T)) from the alkaline Lake Magadi in the East African Rift.</title>
        <authorList>
            <person name="Liolos K."/>
            <person name="Abt B."/>
            <person name="Scheuner C."/>
            <person name="Teshima H."/>
            <person name="Held B."/>
            <person name="Lapidus A."/>
            <person name="Nolan M."/>
            <person name="Lucas S."/>
            <person name="Deshpande S."/>
            <person name="Cheng J.F."/>
            <person name="Tapia R."/>
            <person name="Goodwin L.A."/>
            <person name="Pitluck S."/>
            <person name="Pagani I."/>
            <person name="Ivanova N."/>
            <person name="Mavromatis K."/>
            <person name="Mikhailova N."/>
            <person name="Huntemann M."/>
            <person name="Pati A."/>
            <person name="Chen A."/>
            <person name="Palaniappan K."/>
            <person name="Land M."/>
            <person name="Rohde M."/>
            <person name="Tindall B.J."/>
            <person name="Detter J.C."/>
            <person name="Goker M."/>
            <person name="Bristow J."/>
            <person name="Eisen J.A."/>
            <person name="Markowitz V."/>
            <person name="Hugenholtz P."/>
            <person name="Woyke T."/>
            <person name="Klenk H.P."/>
            <person name="Kyrpides N.C."/>
        </authorList>
    </citation>
    <scope>NUCLEOTIDE SEQUENCE</scope>
    <source>
        <strain evidence="13">ATCC 700263 / DSM 8902 / Z-7692</strain>
    </source>
</reference>
<evidence type="ECO:0000313" key="13">
    <source>
        <dbReference type="Proteomes" id="UP000007383"/>
    </source>
</evidence>
<comment type="function">
    <text evidence="2">Catalyzes the isomerization between 2-isopropylmalate and 3-isopropylmalate, via the formation of 2-isopropylmaleate.</text>
</comment>
<name>H9ULI4_SPIAZ</name>
<evidence type="ECO:0000259" key="11">
    <source>
        <dbReference type="Pfam" id="PF00694"/>
    </source>
</evidence>
<protein>
    <recommendedName>
        <fullName evidence="6">3-isopropylmalate dehydratase</fullName>
        <ecNumber evidence="6">4.2.1.33</ecNumber>
    </recommendedName>
</protein>
<dbReference type="SUPFAM" id="SSF52016">
    <property type="entry name" value="LeuD/IlvD-like"/>
    <property type="match status" value="1"/>
</dbReference>
<comment type="similarity">
    <text evidence="4">Belongs to the LeuD family. LeuD type 1 subfamily.</text>
</comment>
<dbReference type="HOGENOM" id="CLU_081378_0_0_12"/>
<dbReference type="Gene3D" id="3.20.19.10">
    <property type="entry name" value="Aconitase, domain 4"/>
    <property type="match status" value="1"/>
</dbReference>
<dbReference type="PANTHER" id="PTHR43345:SF5">
    <property type="entry name" value="3-ISOPROPYLMALATE DEHYDRATASE SMALL SUBUNIT"/>
    <property type="match status" value="1"/>
</dbReference>
<dbReference type="KEGG" id="sfc:Spiaf_2345"/>
<evidence type="ECO:0000256" key="10">
    <source>
        <dbReference type="ARBA" id="ARBA00023304"/>
    </source>
</evidence>
<evidence type="ECO:0000256" key="8">
    <source>
        <dbReference type="ARBA" id="ARBA00022605"/>
    </source>
</evidence>
<dbReference type="InterPro" id="IPR015928">
    <property type="entry name" value="Aconitase/3IPM_dehydase_swvl"/>
</dbReference>
<dbReference type="GO" id="GO:0003861">
    <property type="term" value="F:3-isopropylmalate dehydratase activity"/>
    <property type="evidence" value="ECO:0007669"/>
    <property type="project" value="UniProtKB-EC"/>
</dbReference>
<dbReference type="Proteomes" id="UP000007383">
    <property type="component" value="Chromosome"/>
</dbReference>
<sequence length="211" mass="22975">MSNEIKVHQVTGRAVPVVGDDIDTDRIIPARYLKEITFSSMGEYPFYDERFEIDGALKKHPFNEPKHQGARILLANVNFGCGSSREHAPQSLHRWGIDAVVAESFAEIFAGNCVMLGVPAVVAAKADVAALQQLADEHPETEFTVDLDAMEVRAGAPGAAAELTVAIEMPESRRSALREGTWDSTTLLVNNAELVRQTAAKLPYMAWGRGA</sequence>
<evidence type="ECO:0000256" key="2">
    <source>
        <dbReference type="ARBA" id="ARBA00002695"/>
    </source>
</evidence>
<evidence type="ECO:0000256" key="1">
    <source>
        <dbReference type="ARBA" id="ARBA00000491"/>
    </source>
</evidence>
<dbReference type="CDD" id="cd01577">
    <property type="entry name" value="IPMI_Swivel"/>
    <property type="match status" value="1"/>
</dbReference>
<organism evidence="12 13">
    <name type="scientific">Spirochaeta africana (strain ATCC 700263 / DSM 8902 / Z-7692)</name>
    <dbReference type="NCBI Taxonomy" id="889378"/>
    <lineage>
        <taxon>Bacteria</taxon>
        <taxon>Pseudomonadati</taxon>
        <taxon>Spirochaetota</taxon>
        <taxon>Spirochaetia</taxon>
        <taxon>Spirochaetales</taxon>
        <taxon>Spirochaetaceae</taxon>
        <taxon>Spirochaeta</taxon>
    </lineage>
</organism>
<comment type="catalytic activity">
    <reaction evidence="1">
        <text>(2R,3S)-3-isopropylmalate = (2S)-2-isopropylmalate</text>
        <dbReference type="Rhea" id="RHEA:32287"/>
        <dbReference type="ChEBI" id="CHEBI:1178"/>
        <dbReference type="ChEBI" id="CHEBI:35121"/>
        <dbReference type="EC" id="4.2.1.33"/>
    </reaction>
</comment>
<evidence type="ECO:0000256" key="7">
    <source>
        <dbReference type="ARBA" id="ARBA00022430"/>
    </source>
</evidence>
<keyword evidence="7" id="KW-0432">Leucine biosynthesis</keyword>
<dbReference type="OrthoDB" id="9777465at2"/>
<evidence type="ECO:0000313" key="12">
    <source>
        <dbReference type="EMBL" id="AFG38377.1"/>
    </source>
</evidence>
<dbReference type="AlphaFoldDB" id="H9ULI4"/>
<evidence type="ECO:0000256" key="9">
    <source>
        <dbReference type="ARBA" id="ARBA00023239"/>
    </source>
</evidence>
<dbReference type="RefSeq" id="WP_014456359.1">
    <property type="nucleotide sequence ID" value="NC_017098.1"/>
</dbReference>
<feature type="domain" description="Aconitase A/isopropylmalate dehydratase small subunit swivel" evidence="11">
    <location>
        <begin position="7"/>
        <end position="118"/>
    </location>
</feature>
<dbReference type="InterPro" id="IPR000573">
    <property type="entry name" value="AconitaseA/IPMdHydase_ssu_swvl"/>
</dbReference>
<dbReference type="NCBIfam" id="NF002458">
    <property type="entry name" value="PRK01641.1"/>
    <property type="match status" value="1"/>
</dbReference>
<keyword evidence="13" id="KW-1185">Reference proteome</keyword>
<dbReference type="PANTHER" id="PTHR43345">
    <property type="entry name" value="3-ISOPROPYLMALATE DEHYDRATASE SMALL SUBUNIT 2-RELATED-RELATED"/>
    <property type="match status" value="1"/>
</dbReference>
<comment type="pathway">
    <text evidence="3">Amino-acid biosynthesis; L-leucine biosynthesis; L-leucine from 3-methyl-2-oxobutanoate: step 2/4.</text>
</comment>
<gene>
    <name evidence="12" type="ordered locus">Spiaf_2345</name>
</gene>
<accession>H9ULI4</accession>
<dbReference type="InterPro" id="IPR033940">
    <property type="entry name" value="IPMI_Swivel"/>
</dbReference>
<dbReference type="eggNOG" id="COG0066">
    <property type="taxonomic scope" value="Bacteria"/>
</dbReference>
<evidence type="ECO:0000256" key="4">
    <source>
        <dbReference type="ARBA" id="ARBA00009845"/>
    </source>
</evidence>
<dbReference type="Pfam" id="PF00694">
    <property type="entry name" value="Aconitase_C"/>
    <property type="match status" value="1"/>
</dbReference>
<dbReference type="GO" id="GO:0009098">
    <property type="term" value="P:L-leucine biosynthetic process"/>
    <property type="evidence" value="ECO:0007669"/>
    <property type="project" value="UniProtKB-KW"/>
</dbReference>
<dbReference type="InterPro" id="IPR050075">
    <property type="entry name" value="LeuD"/>
</dbReference>
<proteinExistence type="inferred from homology"/>
<evidence type="ECO:0000256" key="5">
    <source>
        <dbReference type="ARBA" id="ARBA00011271"/>
    </source>
</evidence>
<keyword evidence="9" id="KW-0456">Lyase</keyword>
<dbReference type="EC" id="4.2.1.33" evidence="6"/>
<evidence type="ECO:0000256" key="6">
    <source>
        <dbReference type="ARBA" id="ARBA00011998"/>
    </source>
</evidence>
<evidence type="ECO:0000256" key="3">
    <source>
        <dbReference type="ARBA" id="ARBA00004729"/>
    </source>
</evidence>
<dbReference type="PATRIC" id="fig|889378.3.peg.2319"/>
<keyword evidence="10" id="KW-0100">Branched-chain amino acid biosynthesis</keyword>
<comment type="subunit">
    <text evidence="5">Heterodimer of LeuC and LeuD.</text>
</comment>
<dbReference type="EMBL" id="CP003282">
    <property type="protein sequence ID" value="AFG38377.1"/>
    <property type="molecule type" value="Genomic_DNA"/>
</dbReference>
<keyword evidence="8" id="KW-0028">Amino-acid biosynthesis</keyword>
<dbReference type="STRING" id="889378.Spiaf_2345"/>